<dbReference type="EMBL" id="AP025739">
    <property type="protein sequence ID" value="BDI30033.1"/>
    <property type="molecule type" value="Genomic_DNA"/>
</dbReference>
<dbReference type="SUPFAM" id="SSF56281">
    <property type="entry name" value="Metallo-hydrolase/oxidoreductase"/>
    <property type="match status" value="1"/>
</dbReference>
<reference evidence="1 2" key="1">
    <citation type="journal article" date="2019" name="Int. J. Syst. Evol. Microbiol.">
        <title>Capsulimonas corticalis gen. nov., sp. nov., an aerobic capsulated bacterium, of a novel bacterial order, Capsulimonadales ord. nov., of the class Armatimonadia of the phylum Armatimonadetes.</title>
        <authorList>
            <person name="Li J."/>
            <person name="Kudo C."/>
            <person name="Tonouchi A."/>
        </authorList>
    </citation>
    <scope>NUCLEOTIDE SEQUENCE [LARGE SCALE GENOMIC DNA]</scope>
    <source>
        <strain evidence="1 2">AX-7</strain>
    </source>
</reference>
<dbReference type="Gene3D" id="3.60.15.10">
    <property type="entry name" value="Ribonuclease Z/Hydroxyacylglutathione hydrolase-like"/>
    <property type="match status" value="1"/>
</dbReference>
<keyword evidence="1" id="KW-0378">Hydrolase</keyword>
<dbReference type="SMART" id="SM00849">
    <property type="entry name" value="Lactamase_B"/>
    <property type="match status" value="1"/>
</dbReference>
<dbReference type="CDD" id="cd06262">
    <property type="entry name" value="metallo-hydrolase-like_MBL-fold"/>
    <property type="match status" value="1"/>
</dbReference>
<dbReference type="InterPro" id="IPR001279">
    <property type="entry name" value="Metallo-B-lactamas"/>
</dbReference>
<dbReference type="InterPro" id="IPR036866">
    <property type="entry name" value="RibonucZ/Hydroxyglut_hydro"/>
</dbReference>
<proteinExistence type="predicted"/>
<evidence type="ECO:0000313" key="2">
    <source>
        <dbReference type="Proteomes" id="UP000287394"/>
    </source>
</evidence>
<protein>
    <submittedName>
        <fullName evidence="1">MBL fold hydrolase</fullName>
    </submittedName>
</protein>
<dbReference type="GO" id="GO:0016787">
    <property type="term" value="F:hydrolase activity"/>
    <property type="evidence" value="ECO:0007669"/>
    <property type="project" value="UniProtKB-KW"/>
</dbReference>
<evidence type="ECO:0000313" key="1">
    <source>
        <dbReference type="EMBL" id="BDI30033.1"/>
    </source>
</evidence>
<dbReference type="RefSeq" id="WP_165864491.1">
    <property type="nucleotide sequence ID" value="NZ_AP025739.1"/>
</dbReference>
<sequence length="326" mass="36461">MIGAWVRRLAWRPLEAAFRRTPLVPLRAQVTEPVPGVLCIRIDNLVTKAVSRLGGGYDYSVSYVIDRALIVDTGFPWARQCLDQTLKRLGMGAAITAVVNTHHHEDHVGNNDLFAATTALYAHPLALAEIRYPSERAWYRNFMFGPPTSSRARPIPETVSTGERIFTVLHTPGHSPDHVCLYEPSEGWLFSGDLYIAADIDSQLREVDGPAWIRSLEQVIALRPRCLFDAHGLTLTDAESVEEILTRKRDFLLGLQGRVREAEATARSLAEVVAFVFDQKSAVNHLSFHDGWLALLTGSDMSRTHLVRSFLAQETDETQHHHGQPQ</sequence>
<organism evidence="1 2">
    <name type="scientific">Capsulimonas corticalis</name>
    <dbReference type="NCBI Taxonomy" id="2219043"/>
    <lineage>
        <taxon>Bacteria</taxon>
        <taxon>Bacillati</taxon>
        <taxon>Armatimonadota</taxon>
        <taxon>Armatimonadia</taxon>
        <taxon>Capsulimonadales</taxon>
        <taxon>Capsulimonadaceae</taxon>
        <taxon>Capsulimonas</taxon>
    </lineage>
</organism>
<dbReference type="InterPro" id="IPR050855">
    <property type="entry name" value="NDM-1-like"/>
</dbReference>
<dbReference type="KEGG" id="ccot:CCAX7_20840"/>
<dbReference type="Pfam" id="PF00753">
    <property type="entry name" value="Lactamase_B"/>
    <property type="match status" value="1"/>
</dbReference>
<dbReference type="AlphaFoldDB" id="A0A402D293"/>
<accession>A0A402D293</accession>
<gene>
    <name evidence="1" type="ORF">CCAX7_20840</name>
</gene>
<dbReference type="Proteomes" id="UP000287394">
    <property type="component" value="Chromosome"/>
</dbReference>
<dbReference type="PANTHER" id="PTHR42951">
    <property type="entry name" value="METALLO-BETA-LACTAMASE DOMAIN-CONTAINING"/>
    <property type="match status" value="1"/>
</dbReference>
<keyword evidence="2" id="KW-1185">Reference proteome</keyword>
<name>A0A402D293_9BACT</name>